<reference evidence="6" key="1">
    <citation type="submission" date="2013-08" db="EMBL/GenBank/DDBJ databases">
        <authorList>
            <person name="Mendez C."/>
            <person name="Richter M."/>
            <person name="Ferrer M."/>
            <person name="Sanchez J."/>
        </authorList>
    </citation>
    <scope>NUCLEOTIDE SEQUENCE</scope>
</reference>
<dbReference type="Gene3D" id="1.10.1040.10">
    <property type="entry name" value="N-(1-d-carboxylethyl)-l-norvaline Dehydrogenase, domain 2"/>
    <property type="match status" value="1"/>
</dbReference>
<dbReference type="InterPro" id="IPR006115">
    <property type="entry name" value="6PGDH_NADP-bd"/>
</dbReference>
<dbReference type="InterPro" id="IPR008927">
    <property type="entry name" value="6-PGluconate_DH-like_C_sf"/>
</dbReference>
<dbReference type="Gene3D" id="3.40.50.720">
    <property type="entry name" value="NAD(P)-binding Rossmann-like Domain"/>
    <property type="match status" value="1"/>
</dbReference>
<organism evidence="6">
    <name type="scientific">mine drainage metagenome</name>
    <dbReference type="NCBI Taxonomy" id="410659"/>
    <lineage>
        <taxon>unclassified sequences</taxon>
        <taxon>metagenomes</taxon>
        <taxon>ecological metagenomes</taxon>
    </lineage>
</organism>
<dbReference type="Pfam" id="PF14833">
    <property type="entry name" value="NAD_binding_11"/>
    <property type="match status" value="1"/>
</dbReference>
<evidence type="ECO:0000256" key="1">
    <source>
        <dbReference type="ARBA" id="ARBA00023002"/>
    </source>
</evidence>
<dbReference type="InterPro" id="IPR029154">
    <property type="entry name" value="HIBADH-like_NADP-bd"/>
</dbReference>
<dbReference type="PIRSF" id="PIRSF000103">
    <property type="entry name" value="HIBADH"/>
    <property type="match status" value="1"/>
</dbReference>
<feature type="compositionally biased region" description="Low complexity" evidence="3">
    <location>
        <begin position="297"/>
        <end position="318"/>
    </location>
</feature>
<reference evidence="6" key="2">
    <citation type="journal article" date="2014" name="ISME J.">
        <title>Microbial stratification in low pH oxic and suboxic macroscopic growths along an acid mine drainage.</title>
        <authorList>
            <person name="Mendez-Garcia C."/>
            <person name="Mesa V."/>
            <person name="Sprenger R.R."/>
            <person name="Richter M."/>
            <person name="Diez M.S."/>
            <person name="Solano J."/>
            <person name="Bargiela R."/>
            <person name="Golyshina O.V."/>
            <person name="Manteca A."/>
            <person name="Ramos J.L."/>
            <person name="Gallego J.R."/>
            <person name="Llorente I."/>
            <person name="Martins Dos Santos V.A."/>
            <person name="Jensen O.N."/>
            <person name="Pelaez A.I."/>
            <person name="Sanchez J."/>
            <person name="Ferrer M."/>
        </authorList>
    </citation>
    <scope>NUCLEOTIDE SEQUENCE</scope>
</reference>
<evidence type="ECO:0000313" key="6">
    <source>
        <dbReference type="EMBL" id="EQD30451.1"/>
    </source>
</evidence>
<keyword evidence="2" id="KW-0520">NAD</keyword>
<dbReference type="InterPro" id="IPR013328">
    <property type="entry name" value="6PGD_dom2"/>
</dbReference>
<dbReference type="InterPro" id="IPR036291">
    <property type="entry name" value="NAD(P)-bd_dom_sf"/>
</dbReference>
<evidence type="ECO:0000259" key="4">
    <source>
        <dbReference type="Pfam" id="PF03446"/>
    </source>
</evidence>
<name>T0Y5R3_9ZZZZ</name>
<dbReference type="Pfam" id="PF03446">
    <property type="entry name" value="NAD_binding_2"/>
    <property type="match status" value="1"/>
</dbReference>
<dbReference type="InterPro" id="IPR015815">
    <property type="entry name" value="HIBADH-related"/>
</dbReference>
<feature type="domain" description="3-hydroxyisobutyrate dehydrogenase-like NAD-binding" evidence="5">
    <location>
        <begin position="174"/>
        <end position="293"/>
    </location>
</feature>
<dbReference type="GO" id="GO:0016491">
    <property type="term" value="F:oxidoreductase activity"/>
    <property type="evidence" value="ECO:0007669"/>
    <property type="project" value="UniProtKB-KW"/>
</dbReference>
<dbReference type="SUPFAM" id="SSF48179">
    <property type="entry name" value="6-phosphogluconate dehydrogenase C-terminal domain-like"/>
    <property type="match status" value="1"/>
</dbReference>
<comment type="caution">
    <text evidence="6">The sequence shown here is derived from an EMBL/GenBank/DDBJ whole genome shotgun (WGS) entry which is preliminary data.</text>
</comment>
<dbReference type="EMBL" id="AUZY01012308">
    <property type="protein sequence ID" value="EQD30451.1"/>
    <property type="molecule type" value="Genomic_DNA"/>
</dbReference>
<evidence type="ECO:0000256" key="3">
    <source>
        <dbReference type="SAM" id="MobiDB-lite"/>
    </source>
</evidence>
<sequence length="336" mass="34676">MMAATQTPSRVGFVGLGTMGQALALRLVANGIPLVVYNRSPERVRPLEEKGALVAGTPREAARKASAGVVFVATTDGKTQRRVILGRSGVARGLPAGGVVVGLGTIAPEESRSLGKAVAARGLRYVEAPMGGSAEQAANGQVAFYLGGEEEDVARVVPLLEKMGRRTFPLGPVGRASAMKLALNALTVGYIALAGEALALGERHGLTREQQLEVFLDGAARSVMLERKKGSILARNYPSAFGLPLALKDEKLIVSTARKAGLSLGMSQASLRLLKQALAQGRGKEDFAAVVEVHSQGAGATTTTTAPPGGPEAPTRATDPPERRAGEGDPGIAPPP</sequence>
<keyword evidence="1 6" id="KW-0560">Oxidoreductase</keyword>
<proteinExistence type="predicted"/>
<dbReference type="GO" id="GO:0050661">
    <property type="term" value="F:NADP binding"/>
    <property type="evidence" value="ECO:0007669"/>
    <property type="project" value="InterPro"/>
</dbReference>
<evidence type="ECO:0000259" key="5">
    <source>
        <dbReference type="Pfam" id="PF14833"/>
    </source>
</evidence>
<dbReference type="EC" id="1.1.-.-" evidence="6"/>
<protein>
    <submittedName>
        <fullName evidence="6">6-phosphogluconate dehydrogenase, NAD-binding protein</fullName>
        <ecNumber evidence="6">1.1.-.-</ecNumber>
    </submittedName>
</protein>
<gene>
    <name evidence="6" type="ORF">B1B_18397</name>
</gene>
<dbReference type="PANTHER" id="PTHR43580:SF2">
    <property type="entry name" value="CYTOKINE-LIKE NUCLEAR FACTOR N-PAC"/>
    <property type="match status" value="1"/>
</dbReference>
<dbReference type="InterPro" id="IPR051265">
    <property type="entry name" value="HIBADH-related_NP60_sf"/>
</dbReference>
<feature type="region of interest" description="Disordered" evidence="3">
    <location>
        <begin position="295"/>
        <end position="336"/>
    </location>
</feature>
<accession>T0Y5R3</accession>
<dbReference type="GO" id="GO:0051287">
    <property type="term" value="F:NAD binding"/>
    <property type="evidence" value="ECO:0007669"/>
    <property type="project" value="InterPro"/>
</dbReference>
<feature type="domain" description="6-phosphogluconate dehydrogenase NADP-binding" evidence="4">
    <location>
        <begin position="10"/>
        <end position="168"/>
    </location>
</feature>
<dbReference type="PANTHER" id="PTHR43580">
    <property type="entry name" value="OXIDOREDUCTASE GLYR1-RELATED"/>
    <property type="match status" value="1"/>
</dbReference>
<dbReference type="AlphaFoldDB" id="T0Y5R3"/>
<evidence type="ECO:0000256" key="2">
    <source>
        <dbReference type="ARBA" id="ARBA00023027"/>
    </source>
</evidence>
<dbReference type="SUPFAM" id="SSF51735">
    <property type="entry name" value="NAD(P)-binding Rossmann-fold domains"/>
    <property type="match status" value="1"/>
</dbReference>